<evidence type="ECO:0000313" key="1">
    <source>
        <dbReference type="Proteomes" id="UP000095287"/>
    </source>
</evidence>
<sequence length="164" mass="18259">MPSDCLIIEKHAASWATLENRDKSFGYTYPIHTPLLADGEAWPPVQAHIDQVVLSQRKFEVAPCVSLEVVPIWIIQFKRFRAMISFIEDLQEDGGVRPSTGYVAAEAFNSDSINNSVKLLREKKIIAKGNVIKFDSGEEDAVKFLATIGDLLVEEHPSIAGFSR</sequence>
<protein>
    <submittedName>
        <fullName evidence="2">Phage replication protein</fullName>
    </submittedName>
</protein>
<proteinExistence type="predicted"/>
<evidence type="ECO:0000313" key="2">
    <source>
        <dbReference type="WBParaSite" id="L893_g6416.t1"/>
    </source>
</evidence>
<dbReference type="AlphaFoldDB" id="A0A1I8AJE8"/>
<keyword evidence="1" id="KW-1185">Reference proteome</keyword>
<reference evidence="2" key="1">
    <citation type="submission" date="2016-11" db="UniProtKB">
        <authorList>
            <consortium name="WormBaseParasite"/>
        </authorList>
    </citation>
    <scope>IDENTIFICATION</scope>
</reference>
<accession>A0A1I8AJE8</accession>
<dbReference type="Proteomes" id="UP000095287">
    <property type="component" value="Unplaced"/>
</dbReference>
<organism evidence="1 2">
    <name type="scientific">Steinernema glaseri</name>
    <dbReference type="NCBI Taxonomy" id="37863"/>
    <lineage>
        <taxon>Eukaryota</taxon>
        <taxon>Metazoa</taxon>
        <taxon>Ecdysozoa</taxon>
        <taxon>Nematoda</taxon>
        <taxon>Chromadorea</taxon>
        <taxon>Rhabditida</taxon>
        <taxon>Tylenchina</taxon>
        <taxon>Panagrolaimomorpha</taxon>
        <taxon>Strongyloidoidea</taxon>
        <taxon>Steinernematidae</taxon>
        <taxon>Steinernema</taxon>
    </lineage>
</organism>
<dbReference type="WBParaSite" id="L893_g6416.t1">
    <property type="protein sequence ID" value="L893_g6416.t1"/>
    <property type="gene ID" value="L893_g6416"/>
</dbReference>
<name>A0A1I8AJE8_9BILA</name>